<dbReference type="EMBL" id="FO082820">
    <property type="protein sequence ID" value="CCF17913.1"/>
    <property type="molecule type" value="Genomic_DNA"/>
</dbReference>
<dbReference type="KEGG" id="rht:NT26_0189"/>
<gene>
    <name evidence="1" type="ORF">NT26_0189</name>
</gene>
<reference evidence="1 2" key="1">
    <citation type="journal article" date="2013" name="Genome Biol. Evol.">
        <title>Life in an arsenic-containing gold mine: genome and physiology of the autotrophic arsenite-oxidizing bacterium rhizobium sp. NT-26.</title>
        <authorList>
            <person name="Andres J."/>
            <person name="Arsene-Ploetze F."/>
            <person name="Barbe V."/>
            <person name="Brochier-Armanet C."/>
            <person name="Cleiss-Arnold J."/>
            <person name="Coppee J.Y."/>
            <person name="Dillies M.A."/>
            <person name="Geist"/>
            <person name="L"/>
            <person name="Joublin A."/>
            <person name="Koechler S."/>
            <person name="Lassalle F."/>
            <person name="Marchal M."/>
            <person name="Medigue C."/>
            <person name="Muller D."/>
            <person name="Nesme X."/>
            <person name="Plewniak F."/>
            <person name="Proux C."/>
            <person name="Ramirez-Bahena M.H."/>
            <person name="Schenowitz C."/>
            <person name="Sismeiro O."/>
            <person name="Vallenet D."/>
            <person name="Santini J.M."/>
            <person name="Bertin P.N."/>
        </authorList>
    </citation>
    <scope>NUCLEOTIDE SEQUENCE [LARGE SCALE GENOMIC DNA]</scope>
    <source>
        <strain evidence="1 2">NT-26</strain>
    </source>
</reference>
<dbReference type="STRING" id="1125847.NT26_0189"/>
<name>L0NA87_9HYPH</name>
<proteinExistence type="predicted"/>
<dbReference type="AlphaFoldDB" id="L0NA87"/>
<dbReference type="Proteomes" id="UP000010792">
    <property type="component" value="Chromosome"/>
</dbReference>
<accession>L0NA87</accession>
<keyword evidence="2" id="KW-1185">Reference proteome</keyword>
<evidence type="ECO:0000313" key="2">
    <source>
        <dbReference type="Proteomes" id="UP000010792"/>
    </source>
</evidence>
<protein>
    <submittedName>
        <fullName evidence="1">Uncharacterized protein</fullName>
    </submittedName>
</protein>
<organism evidence="1 2">
    <name type="scientific">Pseudorhizobium banfieldiae</name>
    <dbReference type="NCBI Taxonomy" id="1125847"/>
    <lineage>
        <taxon>Bacteria</taxon>
        <taxon>Pseudomonadati</taxon>
        <taxon>Pseudomonadota</taxon>
        <taxon>Alphaproteobacteria</taxon>
        <taxon>Hyphomicrobiales</taxon>
        <taxon>Rhizobiaceae</taxon>
        <taxon>Rhizobium/Agrobacterium group</taxon>
        <taxon>Pseudorhizobium</taxon>
    </lineage>
</organism>
<evidence type="ECO:0000313" key="1">
    <source>
        <dbReference type="EMBL" id="CCF17913.1"/>
    </source>
</evidence>
<sequence>MMLLEAVGDTALGQVVGSHFHKDLIAGENTDTVLAHPASGMGNDLVFVFELHTERCVRQQFGHDARKLKDFFFSHLRIIFLSVDFMGAASAGPANFGGNYTIMFAL</sequence>